<dbReference type="Proteomes" id="UP001209570">
    <property type="component" value="Unassembled WGS sequence"/>
</dbReference>
<dbReference type="AlphaFoldDB" id="A0AAD5L5K3"/>
<evidence type="ECO:0000256" key="1">
    <source>
        <dbReference type="RuleBase" id="RU000383"/>
    </source>
</evidence>
<dbReference type="EMBL" id="JAKCXM010004753">
    <property type="protein sequence ID" value="KAJ0389136.1"/>
    <property type="molecule type" value="Genomic_DNA"/>
</dbReference>
<dbReference type="InterPro" id="IPR036915">
    <property type="entry name" value="Cyclin-like_sf"/>
</dbReference>
<dbReference type="InterPro" id="IPR039361">
    <property type="entry name" value="Cyclin"/>
</dbReference>
<evidence type="ECO:0000259" key="2">
    <source>
        <dbReference type="SMART" id="SM00385"/>
    </source>
</evidence>
<dbReference type="PANTHER" id="PTHR10177">
    <property type="entry name" value="CYCLINS"/>
    <property type="match status" value="1"/>
</dbReference>
<evidence type="ECO:0000313" key="4">
    <source>
        <dbReference type="EMBL" id="KAJ0389136.1"/>
    </source>
</evidence>
<dbReference type="InterPro" id="IPR013763">
    <property type="entry name" value="Cyclin-like_dom"/>
</dbReference>
<dbReference type="EMBL" id="JAKCXM010004755">
    <property type="protein sequence ID" value="KAJ0389135.1"/>
    <property type="molecule type" value="Genomic_DNA"/>
</dbReference>
<keyword evidence="5" id="KW-1185">Reference proteome</keyword>
<dbReference type="Pfam" id="PF00134">
    <property type="entry name" value="Cyclin_N"/>
    <property type="match status" value="1"/>
</dbReference>
<protein>
    <recommendedName>
        <fullName evidence="2">Cyclin-like domain-containing protein</fullName>
    </recommendedName>
</protein>
<keyword evidence="1" id="KW-0195">Cyclin</keyword>
<sequence>MDATWRFKMCRWMFETCKAFGLTQDVVGIAIHYLDQYLSVHSADKITLQLLSMVCLFVASKMHESQPITMEEMELLCEHKFSSDDITKLEAKLLGVLDWKLDPCVSP</sequence>
<name>A0AAD5L5K3_PYTIN</name>
<reference evidence="4" key="1">
    <citation type="submission" date="2021-12" db="EMBL/GenBank/DDBJ databases">
        <title>Prjna785345.</title>
        <authorList>
            <person name="Rujirawat T."/>
            <person name="Krajaejun T."/>
        </authorList>
    </citation>
    <scope>NUCLEOTIDE SEQUENCE</scope>
    <source>
        <strain evidence="4">Pi057C3</strain>
    </source>
</reference>
<dbReference type="InterPro" id="IPR006671">
    <property type="entry name" value="Cyclin_N"/>
</dbReference>
<comment type="caution">
    <text evidence="4">The sequence shown here is derived from an EMBL/GenBank/DDBJ whole genome shotgun (WGS) entry which is preliminary data.</text>
</comment>
<evidence type="ECO:0000313" key="5">
    <source>
        <dbReference type="Proteomes" id="UP001209570"/>
    </source>
</evidence>
<feature type="domain" description="Cyclin-like" evidence="2">
    <location>
        <begin position="11"/>
        <end position="95"/>
    </location>
</feature>
<comment type="similarity">
    <text evidence="1">Belongs to the cyclin family.</text>
</comment>
<proteinExistence type="inferred from homology"/>
<evidence type="ECO:0000313" key="3">
    <source>
        <dbReference type="EMBL" id="KAJ0389135.1"/>
    </source>
</evidence>
<dbReference type="FunFam" id="1.10.472.10:FF:000057">
    <property type="entry name" value="Cyclin N-terminal domain containing 2"/>
    <property type="match status" value="1"/>
</dbReference>
<dbReference type="SUPFAM" id="SSF47954">
    <property type="entry name" value="Cyclin-like"/>
    <property type="match status" value="1"/>
</dbReference>
<organism evidence="4 5">
    <name type="scientific">Pythium insidiosum</name>
    <name type="common">Pythiosis disease agent</name>
    <dbReference type="NCBI Taxonomy" id="114742"/>
    <lineage>
        <taxon>Eukaryota</taxon>
        <taxon>Sar</taxon>
        <taxon>Stramenopiles</taxon>
        <taxon>Oomycota</taxon>
        <taxon>Peronosporomycetes</taxon>
        <taxon>Pythiales</taxon>
        <taxon>Pythiaceae</taxon>
        <taxon>Pythium</taxon>
    </lineage>
</organism>
<dbReference type="Gene3D" id="1.10.472.10">
    <property type="entry name" value="Cyclin-like"/>
    <property type="match status" value="1"/>
</dbReference>
<gene>
    <name evidence="3" type="ORF">P43SY_011490</name>
    <name evidence="4" type="ORF">P43SY_011714</name>
</gene>
<dbReference type="SMART" id="SM00385">
    <property type="entry name" value="CYCLIN"/>
    <property type="match status" value="1"/>
</dbReference>
<accession>A0AAD5L5K3</accession>